<feature type="domain" description="Lantibiotic biosynthesis protein dehydration" evidence="1">
    <location>
        <begin position="106"/>
        <end position="412"/>
    </location>
</feature>
<gene>
    <name evidence="2" type="ORF">GV789_08295</name>
</gene>
<accession>A0A6P1D1V3</accession>
<comment type="caution">
    <text evidence="2">The sequence shown here is derived from an EMBL/GenBank/DDBJ whole genome shotgun (WGS) entry which is preliminary data.</text>
</comment>
<evidence type="ECO:0000313" key="2">
    <source>
        <dbReference type="EMBL" id="NEW44456.1"/>
    </source>
</evidence>
<dbReference type="AlphaFoldDB" id="A0A6P1D1V3"/>
<evidence type="ECO:0000259" key="1">
    <source>
        <dbReference type="Pfam" id="PF13575"/>
    </source>
</evidence>
<protein>
    <submittedName>
        <fullName evidence="2">DUF4135 domain-containing protein</fullName>
    </submittedName>
</protein>
<name>A0A6P1D1V3_9NOCA</name>
<dbReference type="EMBL" id="JAAGUZ010000017">
    <property type="protein sequence ID" value="NEW44456.1"/>
    <property type="molecule type" value="Genomic_DNA"/>
</dbReference>
<reference evidence="2 3" key="1">
    <citation type="submission" date="2020-01" db="EMBL/GenBank/DDBJ databases">
        <title>Genetics and antimicrobial susceptibilities of Nocardia species isolated from the soil; a comparison with species isolated from humans.</title>
        <authorList>
            <person name="Carrasco G."/>
            <person name="Monzon S."/>
            <person name="Sansegundo M."/>
            <person name="Garcia E."/>
            <person name="Garrido N."/>
            <person name="Medina M.J."/>
            <person name="Villalon P."/>
            <person name="Ramirez-Arocha A.C."/>
            <person name="Jimenez P."/>
            <person name="Cuesta I."/>
            <person name="Valdezate S."/>
        </authorList>
    </citation>
    <scope>NUCLEOTIDE SEQUENCE [LARGE SCALE GENOMIC DNA]</scope>
    <source>
        <strain evidence="2 3">CNM20110639</strain>
    </source>
</reference>
<dbReference type="InterPro" id="IPR025410">
    <property type="entry name" value="Lant_dehyd"/>
</dbReference>
<sequence length="481" mass="52990">MRYSDYDLMVLEVFDDHLHESYRVPGYIDLTRMRHEWLRYLILRIAVVSKETGTAVNAGNAGRLLPELARRVFDDPIIWRGIVAPQIALCLDEAGRLHRALTDGGAEPDRIEPGIGDPHRYGRTTTKVSRNGSFQYYKPGRVSRRATLTALFGEADISESIHVPPDTPILDGYLQDAVPAPSSPAPDEEFWYHAGIFAAAADCAGIIDLHYGNIAPTDDAVAIIDDETVLALSPFDRERNLLTTLLLQDPTPSETEVSAGFMAISTTGISRYFPSLRESGPDRQLTVRMTTRLDSKPTPIGRHVRSLREYVDEFVAGLAHGYANIRRNRHAVVHALRSCPRESRSRALMYSTPGYARLSALVAVSPSAASSSEIHDRLVEELGRYPRATVGREIIASEARQLLSGDIPLFSIDPHSTHIVDGAGRVGRVRRAPIDECCRRILALDQNYATEQARIAAQCCSADYLASPDNRGAAIATEVPA</sequence>
<evidence type="ECO:0000313" key="3">
    <source>
        <dbReference type="Proteomes" id="UP000468928"/>
    </source>
</evidence>
<dbReference type="Proteomes" id="UP000468928">
    <property type="component" value="Unassembled WGS sequence"/>
</dbReference>
<organism evidence="2 3">
    <name type="scientific">Nocardia cyriacigeorgica</name>
    <dbReference type="NCBI Taxonomy" id="135487"/>
    <lineage>
        <taxon>Bacteria</taxon>
        <taxon>Bacillati</taxon>
        <taxon>Actinomycetota</taxon>
        <taxon>Actinomycetes</taxon>
        <taxon>Mycobacteriales</taxon>
        <taxon>Nocardiaceae</taxon>
        <taxon>Nocardia</taxon>
    </lineage>
</organism>
<dbReference type="RefSeq" id="WP_163828670.1">
    <property type="nucleotide sequence ID" value="NZ_JAAGUZ010000017.1"/>
</dbReference>
<proteinExistence type="predicted"/>
<dbReference type="Pfam" id="PF13575">
    <property type="entry name" value="DUF4135"/>
    <property type="match status" value="1"/>
</dbReference>